<organism evidence="2 3">
    <name type="scientific">Collybia nuda</name>
    <dbReference type="NCBI Taxonomy" id="64659"/>
    <lineage>
        <taxon>Eukaryota</taxon>
        <taxon>Fungi</taxon>
        <taxon>Dikarya</taxon>
        <taxon>Basidiomycota</taxon>
        <taxon>Agaricomycotina</taxon>
        <taxon>Agaricomycetes</taxon>
        <taxon>Agaricomycetidae</taxon>
        <taxon>Agaricales</taxon>
        <taxon>Tricholomatineae</taxon>
        <taxon>Clitocybaceae</taxon>
        <taxon>Collybia</taxon>
    </lineage>
</organism>
<dbReference type="AlphaFoldDB" id="A0A9P5XXI0"/>
<feature type="domain" description="DUF6593" evidence="1">
    <location>
        <begin position="28"/>
        <end position="181"/>
    </location>
</feature>
<gene>
    <name evidence="2" type="ORF">BDZ94DRAFT_1273304</name>
</gene>
<evidence type="ECO:0000313" key="2">
    <source>
        <dbReference type="EMBL" id="KAF9457396.1"/>
    </source>
</evidence>
<dbReference type="Pfam" id="PF20236">
    <property type="entry name" value="DUF6593"/>
    <property type="match status" value="1"/>
</dbReference>
<name>A0A9P5XXI0_9AGAR</name>
<accession>A0A9P5XXI0</accession>
<proteinExistence type="predicted"/>
<sequence length="187" mass="21736">MPVTVPYVLEDRTGLNTGSDFDDLYDRIFFRVARLPQKTTTMIYSMNMRGSRHRDKLPFNQEPVAILDFTPNESLGTISYVQHPLNFSLPMSRYLRKTSIFGGSLLRKFVGSDGREYKWGYRVIEGQEWSCTTTDNYLVAHYDLKPPDVRAFDVTGNNLTIYEHFFHLTLEIIASFTIMRHIAQHNL</sequence>
<evidence type="ECO:0000313" key="3">
    <source>
        <dbReference type="Proteomes" id="UP000807353"/>
    </source>
</evidence>
<comment type="caution">
    <text evidence="2">The sequence shown here is derived from an EMBL/GenBank/DDBJ whole genome shotgun (WGS) entry which is preliminary data.</text>
</comment>
<evidence type="ECO:0000259" key="1">
    <source>
        <dbReference type="Pfam" id="PF20236"/>
    </source>
</evidence>
<dbReference type="Proteomes" id="UP000807353">
    <property type="component" value="Unassembled WGS sequence"/>
</dbReference>
<keyword evidence="3" id="KW-1185">Reference proteome</keyword>
<reference evidence="2" key="1">
    <citation type="submission" date="2020-11" db="EMBL/GenBank/DDBJ databases">
        <authorList>
            <consortium name="DOE Joint Genome Institute"/>
            <person name="Ahrendt S."/>
            <person name="Riley R."/>
            <person name="Andreopoulos W."/>
            <person name="Labutti K."/>
            <person name="Pangilinan J."/>
            <person name="Ruiz-Duenas F.J."/>
            <person name="Barrasa J.M."/>
            <person name="Sanchez-Garcia M."/>
            <person name="Camarero S."/>
            <person name="Miyauchi S."/>
            <person name="Serrano A."/>
            <person name="Linde D."/>
            <person name="Babiker R."/>
            <person name="Drula E."/>
            <person name="Ayuso-Fernandez I."/>
            <person name="Pacheco R."/>
            <person name="Padilla G."/>
            <person name="Ferreira P."/>
            <person name="Barriuso J."/>
            <person name="Kellner H."/>
            <person name="Castanera R."/>
            <person name="Alfaro M."/>
            <person name="Ramirez L."/>
            <person name="Pisabarro A.G."/>
            <person name="Kuo A."/>
            <person name="Tritt A."/>
            <person name="Lipzen A."/>
            <person name="He G."/>
            <person name="Yan M."/>
            <person name="Ng V."/>
            <person name="Cullen D."/>
            <person name="Martin F."/>
            <person name="Rosso M.-N."/>
            <person name="Henrissat B."/>
            <person name="Hibbett D."/>
            <person name="Martinez A.T."/>
            <person name="Grigoriev I.V."/>
        </authorList>
    </citation>
    <scope>NUCLEOTIDE SEQUENCE</scope>
    <source>
        <strain evidence="2">CBS 247.69</strain>
    </source>
</reference>
<dbReference type="EMBL" id="MU150373">
    <property type="protein sequence ID" value="KAF9457396.1"/>
    <property type="molecule type" value="Genomic_DNA"/>
</dbReference>
<dbReference type="OrthoDB" id="2910790at2759"/>
<dbReference type="InterPro" id="IPR046528">
    <property type="entry name" value="DUF6593"/>
</dbReference>
<protein>
    <recommendedName>
        <fullName evidence="1">DUF6593 domain-containing protein</fullName>
    </recommendedName>
</protein>